<dbReference type="PRINTS" id="PR00397">
    <property type="entry name" value="SIROHAEM"/>
</dbReference>
<dbReference type="InterPro" id="IPR006067">
    <property type="entry name" value="NO2/SO3_Rdtase_4Fe4S_dom"/>
</dbReference>
<evidence type="ECO:0000256" key="2">
    <source>
        <dbReference type="ARBA" id="ARBA00022617"/>
    </source>
</evidence>
<accession>A0A0L6W1S1</accession>
<organism evidence="10 11">
    <name type="scientific">Thermincola ferriacetica</name>
    <dbReference type="NCBI Taxonomy" id="281456"/>
    <lineage>
        <taxon>Bacteria</taxon>
        <taxon>Bacillati</taxon>
        <taxon>Bacillota</taxon>
        <taxon>Clostridia</taxon>
        <taxon>Eubacteriales</taxon>
        <taxon>Thermincolaceae</taxon>
        <taxon>Thermincola</taxon>
    </lineage>
</organism>
<evidence type="ECO:0000259" key="7">
    <source>
        <dbReference type="Pfam" id="PF01077"/>
    </source>
</evidence>
<dbReference type="Pfam" id="PF08984">
    <property type="entry name" value="DUF1858"/>
    <property type="match status" value="1"/>
</dbReference>
<evidence type="ECO:0000256" key="4">
    <source>
        <dbReference type="ARBA" id="ARBA00023002"/>
    </source>
</evidence>
<dbReference type="SUPFAM" id="SSF140683">
    <property type="entry name" value="SP0561-like"/>
    <property type="match status" value="1"/>
</dbReference>
<dbReference type="Gene3D" id="3.90.480.10">
    <property type="entry name" value="Sulfite Reductase Hemoprotein,Domain 2"/>
    <property type="match status" value="1"/>
</dbReference>
<dbReference type="InterPro" id="IPR005117">
    <property type="entry name" value="NiRdtase/SiRdtase_haem-b_fer"/>
</dbReference>
<evidence type="ECO:0000259" key="9">
    <source>
        <dbReference type="Pfam" id="PF08984"/>
    </source>
</evidence>
<dbReference type="GO" id="GO:0016491">
    <property type="term" value="F:oxidoreductase activity"/>
    <property type="evidence" value="ECO:0007669"/>
    <property type="project" value="UniProtKB-KW"/>
</dbReference>
<sequence>MQITRNMTVGEVLKLNPKTADVFRAMGMQCLGCPSATAETVAGAARTHGIDETELLTRLNSAGFGEASEEAKALAQPKGAVLQRDKKTYAIVPHIPGGITNPATLRKIADVAEKYGAEVIKVTSAQRLAIVGLKHEDVEKAWNDLGMDPGHAVGLCVRSVKICPATTFCKRGQQDAVGLGLELDKKYHGMELPGKFKMAVSGCQNSCSEPAVRDIGIMGTSKGYVVMVGGNAGVKPRLGDRIADQLEPDQVLELVDKIINWYKGNARHNERLGELIDRVGLDTFKQAVLGPEAATAVAPNRGI</sequence>
<dbReference type="Pfam" id="PF03460">
    <property type="entry name" value="NIR_SIR_ferr"/>
    <property type="match status" value="1"/>
</dbReference>
<evidence type="ECO:0000256" key="1">
    <source>
        <dbReference type="ARBA" id="ARBA00022485"/>
    </source>
</evidence>
<dbReference type="PATRIC" id="fig|281456.6.peg.1858"/>
<dbReference type="GO" id="GO:0020037">
    <property type="term" value="F:heme binding"/>
    <property type="evidence" value="ECO:0007669"/>
    <property type="project" value="InterPro"/>
</dbReference>
<comment type="caution">
    <text evidence="10">The sequence shown here is derived from an EMBL/GenBank/DDBJ whole genome shotgun (WGS) entry which is preliminary data.</text>
</comment>
<proteinExistence type="predicted"/>
<dbReference type="Gene3D" id="3.30.413.10">
    <property type="entry name" value="Sulfite Reductase Hemoprotein, domain 1"/>
    <property type="match status" value="1"/>
</dbReference>
<protein>
    <submittedName>
        <fullName evidence="10">Nitrite reductase (NAD(P)H)</fullName>
    </submittedName>
</protein>
<dbReference type="PANTHER" id="PTHR43809:SF1">
    <property type="entry name" value="NITRITE REDUCTASE (NADH) LARGE SUBUNIT"/>
    <property type="match status" value="1"/>
</dbReference>
<evidence type="ECO:0000256" key="6">
    <source>
        <dbReference type="ARBA" id="ARBA00023014"/>
    </source>
</evidence>
<dbReference type="InterPro" id="IPR036136">
    <property type="entry name" value="Nit/Sulf_reduc_fer-like_dom_sf"/>
</dbReference>
<dbReference type="Pfam" id="PF01077">
    <property type="entry name" value="NIR_SIR"/>
    <property type="match status" value="1"/>
</dbReference>
<dbReference type="PANTHER" id="PTHR43809">
    <property type="entry name" value="NITRITE REDUCTASE (NADH) LARGE SUBUNIT"/>
    <property type="match status" value="1"/>
</dbReference>
<feature type="domain" description="DUF1858" evidence="9">
    <location>
        <begin position="3"/>
        <end position="55"/>
    </location>
</feature>
<dbReference type="AlphaFoldDB" id="A0A0L6W1S1"/>
<keyword evidence="4" id="KW-0560">Oxidoreductase</keyword>
<dbReference type="RefSeq" id="WP_052218007.1">
    <property type="nucleotide sequence ID" value="NZ_LGTE01000011.1"/>
</dbReference>
<dbReference type="SUPFAM" id="SSF56014">
    <property type="entry name" value="Nitrite and sulphite reductase 4Fe-4S domain-like"/>
    <property type="match status" value="1"/>
</dbReference>
<keyword evidence="3" id="KW-0479">Metal-binding</keyword>
<keyword evidence="2" id="KW-0349">Heme</keyword>
<keyword evidence="11" id="KW-1185">Reference proteome</keyword>
<dbReference type="NCBIfam" id="TIGR03980">
    <property type="entry name" value="prismane_assoc"/>
    <property type="match status" value="1"/>
</dbReference>
<dbReference type="InterPro" id="IPR045854">
    <property type="entry name" value="NO2/SO3_Rdtase_4Fe4S_sf"/>
</dbReference>
<dbReference type="SUPFAM" id="SSF55124">
    <property type="entry name" value="Nitrite/Sulfite reductase N-terminal domain-like"/>
    <property type="match status" value="1"/>
</dbReference>
<evidence type="ECO:0000313" key="11">
    <source>
        <dbReference type="Proteomes" id="UP000037175"/>
    </source>
</evidence>
<dbReference type="Proteomes" id="UP000037175">
    <property type="component" value="Unassembled WGS sequence"/>
</dbReference>
<dbReference type="InterPro" id="IPR023883">
    <property type="entry name" value="CHP03980_redox-disulphide"/>
</dbReference>
<dbReference type="Gene3D" id="1.10.3910.10">
    <property type="entry name" value="SP0561-like"/>
    <property type="match status" value="1"/>
</dbReference>
<name>A0A0L6W1S1_9FIRM</name>
<dbReference type="GO" id="GO:0046872">
    <property type="term" value="F:metal ion binding"/>
    <property type="evidence" value="ECO:0007669"/>
    <property type="project" value="UniProtKB-KW"/>
</dbReference>
<keyword evidence="5" id="KW-0408">Iron</keyword>
<evidence type="ECO:0000256" key="3">
    <source>
        <dbReference type="ARBA" id="ARBA00022723"/>
    </source>
</evidence>
<dbReference type="PROSITE" id="PS00365">
    <property type="entry name" value="NIR_SIR"/>
    <property type="match status" value="1"/>
</dbReference>
<dbReference type="InterPro" id="IPR038062">
    <property type="entry name" value="ScdA-like_N_sf"/>
</dbReference>
<keyword evidence="1" id="KW-0004">4Fe-4S</keyword>
<evidence type="ECO:0000259" key="8">
    <source>
        <dbReference type="Pfam" id="PF03460"/>
    </source>
</evidence>
<dbReference type="InterPro" id="IPR015077">
    <property type="entry name" value="DUF1858"/>
</dbReference>
<feature type="domain" description="Nitrite/Sulfite reductase ferredoxin-like" evidence="8">
    <location>
        <begin position="83"/>
        <end position="145"/>
    </location>
</feature>
<evidence type="ECO:0000313" key="10">
    <source>
        <dbReference type="EMBL" id="KNZ69522.1"/>
    </source>
</evidence>
<dbReference type="GO" id="GO:0051539">
    <property type="term" value="F:4 iron, 4 sulfur cluster binding"/>
    <property type="evidence" value="ECO:0007669"/>
    <property type="project" value="UniProtKB-KW"/>
</dbReference>
<feature type="domain" description="Nitrite/sulphite reductase 4Fe-4S" evidence="7">
    <location>
        <begin position="156"/>
        <end position="288"/>
    </location>
</feature>
<reference evidence="11" key="1">
    <citation type="submission" date="2015-07" db="EMBL/GenBank/DDBJ databases">
        <title>Complete Genome of Thermincola ferriacetica strain Z-0001T.</title>
        <authorList>
            <person name="Lusk B."/>
            <person name="Badalamenti J.P."/>
            <person name="Parameswaran P."/>
            <person name="Bond D.R."/>
            <person name="Torres C.I."/>
        </authorList>
    </citation>
    <scope>NUCLEOTIDE SEQUENCE [LARGE SCALE GENOMIC DNA]</scope>
    <source>
        <strain evidence="11">Z-0001</strain>
    </source>
</reference>
<gene>
    <name evidence="10" type="ORF">Tfer_1766</name>
</gene>
<keyword evidence="6" id="KW-0411">Iron-sulfur</keyword>
<dbReference type="EMBL" id="LGTE01000011">
    <property type="protein sequence ID" value="KNZ69522.1"/>
    <property type="molecule type" value="Genomic_DNA"/>
</dbReference>
<dbReference type="InterPro" id="IPR052034">
    <property type="entry name" value="NasD-like"/>
</dbReference>
<evidence type="ECO:0000256" key="5">
    <source>
        <dbReference type="ARBA" id="ARBA00023004"/>
    </source>
</evidence>
<dbReference type="InterPro" id="IPR006066">
    <property type="entry name" value="NO2/SO3_Rdtase_FeS/sirohaem_BS"/>
</dbReference>